<gene>
    <name evidence="7 10" type="primary">pyrF</name>
    <name evidence="10" type="ORF">V6X51_07760</name>
</gene>
<feature type="domain" description="Orotidine 5'-phosphate decarboxylase" evidence="9">
    <location>
        <begin position="6"/>
        <end position="227"/>
    </location>
</feature>
<dbReference type="Pfam" id="PF00215">
    <property type="entry name" value="OMPdecase"/>
    <property type="match status" value="1"/>
</dbReference>
<dbReference type="PANTHER" id="PTHR32119">
    <property type="entry name" value="OROTIDINE 5'-PHOSPHATE DECARBOXYLASE"/>
    <property type="match status" value="1"/>
</dbReference>
<dbReference type="SUPFAM" id="SSF51366">
    <property type="entry name" value="Ribulose-phoshate binding barrel"/>
    <property type="match status" value="1"/>
</dbReference>
<dbReference type="GO" id="GO:0004590">
    <property type="term" value="F:orotidine-5'-phosphate decarboxylase activity"/>
    <property type="evidence" value="ECO:0007669"/>
    <property type="project" value="UniProtKB-EC"/>
</dbReference>
<accession>A0ABV3S1Q8</accession>
<dbReference type="EMBL" id="JBAKFG010000003">
    <property type="protein sequence ID" value="MEX0373333.1"/>
    <property type="molecule type" value="Genomic_DNA"/>
</dbReference>
<keyword evidence="11" id="KW-1185">Reference proteome</keyword>
<dbReference type="InterPro" id="IPR011060">
    <property type="entry name" value="RibuloseP-bd_barrel"/>
</dbReference>
<evidence type="ECO:0000313" key="11">
    <source>
        <dbReference type="Proteomes" id="UP001556636"/>
    </source>
</evidence>
<proteinExistence type="inferred from homology"/>
<feature type="active site" description="Proton donor" evidence="7">
    <location>
        <position position="63"/>
    </location>
</feature>
<reference evidence="10 11" key="1">
    <citation type="submission" date="2024-02" db="EMBL/GenBank/DDBJ databases">
        <title>New especies of Spiribacter isolated from saline water.</title>
        <authorList>
            <person name="Leon M.J."/>
            <person name="De La Haba R."/>
            <person name="Sanchez-Porro C."/>
            <person name="Ventosa A."/>
        </authorList>
    </citation>
    <scope>NUCLEOTIDE SEQUENCE [LARGE SCALE GENOMIC DNA]</scope>
    <source>
        <strain evidence="11">ag22IC6-196</strain>
    </source>
</reference>
<evidence type="ECO:0000256" key="4">
    <source>
        <dbReference type="ARBA" id="ARBA00022975"/>
    </source>
</evidence>
<dbReference type="SMART" id="SM00934">
    <property type="entry name" value="OMPdecase"/>
    <property type="match status" value="1"/>
</dbReference>
<organism evidence="10 11">
    <name type="scientific">Spiribacter roseus</name>
    <dbReference type="NCBI Taxonomy" id="1855875"/>
    <lineage>
        <taxon>Bacteria</taxon>
        <taxon>Pseudomonadati</taxon>
        <taxon>Pseudomonadota</taxon>
        <taxon>Gammaproteobacteria</taxon>
        <taxon>Chromatiales</taxon>
        <taxon>Ectothiorhodospiraceae</taxon>
        <taxon>Spiribacter</taxon>
    </lineage>
</organism>
<keyword evidence="3 7" id="KW-0210">Decarboxylase</keyword>
<protein>
    <recommendedName>
        <fullName evidence="7">Orotidine 5'-phosphate decarboxylase</fullName>
        <ecNumber evidence="7">4.1.1.23</ecNumber>
    </recommendedName>
    <alternativeName>
        <fullName evidence="7">OMP decarboxylase</fullName>
        <shortName evidence="7">OMPDCase</shortName>
        <shortName evidence="7">OMPdecase</shortName>
    </alternativeName>
</protein>
<dbReference type="PANTHER" id="PTHR32119:SF2">
    <property type="entry name" value="OROTIDINE 5'-PHOSPHATE DECARBOXYLASE"/>
    <property type="match status" value="1"/>
</dbReference>
<evidence type="ECO:0000256" key="7">
    <source>
        <dbReference type="HAMAP-Rule" id="MF_01200"/>
    </source>
</evidence>
<dbReference type="InterPro" id="IPR013785">
    <property type="entry name" value="Aldolase_TIM"/>
</dbReference>
<dbReference type="InterPro" id="IPR018089">
    <property type="entry name" value="OMPdecase_AS"/>
</dbReference>
<evidence type="ECO:0000256" key="2">
    <source>
        <dbReference type="ARBA" id="ARBA00004861"/>
    </source>
</evidence>
<feature type="binding site" evidence="7">
    <location>
        <position position="212"/>
    </location>
    <ligand>
        <name>substrate</name>
    </ligand>
</feature>
<dbReference type="HAMAP" id="MF_01200_B">
    <property type="entry name" value="OMPdecase_type1_B"/>
    <property type="match status" value="1"/>
</dbReference>
<keyword evidence="5 7" id="KW-0456">Lyase</keyword>
<dbReference type="InterPro" id="IPR014732">
    <property type="entry name" value="OMPdecase"/>
</dbReference>
<comment type="catalytic activity">
    <reaction evidence="6 7 8">
        <text>orotidine 5'-phosphate + H(+) = UMP + CO2</text>
        <dbReference type="Rhea" id="RHEA:11596"/>
        <dbReference type="ChEBI" id="CHEBI:15378"/>
        <dbReference type="ChEBI" id="CHEBI:16526"/>
        <dbReference type="ChEBI" id="CHEBI:57538"/>
        <dbReference type="ChEBI" id="CHEBI:57865"/>
        <dbReference type="EC" id="4.1.1.23"/>
    </reaction>
</comment>
<evidence type="ECO:0000256" key="6">
    <source>
        <dbReference type="ARBA" id="ARBA00049157"/>
    </source>
</evidence>
<dbReference type="InterPro" id="IPR001754">
    <property type="entry name" value="OMPdeCOase_dom"/>
</dbReference>
<name>A0ABV3S1Q8_9GAMM</name>
<dbReference type="CDD" id="cd04725">
    <property type="entry name" value="OMP_decarboxylase_like"/>
    <property type="match status" value="1"/>
</dbReference>
<evidence type="ECO:0000256" key="5">
    <source>
        <dbReference type="ARBA" id="ARBA00023239"/>
    </source>
</evidence>
<dbReference type="Proteomes" id="UP001556636">
    <property type="component" value="Unassembled WGS sequence"/>
</dbReference>
<dbReference type="EC" id="4.1.1.23" evidence="7"/>
<dbReference type="NCBIfam" id="TIGR01740">
    <property type="entry name" value="pyrF"/>
    <property type="match status" value="1"/>
</dbReference>
<dbReference type="RefSeq" id="WP_367951654.1">
    <property type="nucleotide sequence ID" value="NZ_JBAKFG010000003.1"/>
</dbReference>
<comment type="pathway">
    <text evidence="2 7 8">Pyrimidine metabolism; UMP biosynthesis via de novo pathway; UMP from orotate: step 2/2.</text>
</comment>
<feature type="binding site" evidence="7">
    <location>
        <position position="121"/>
    </location>
    <ligand>
        <name>substrate</name>
    </ligand>
</feature>
<feature type="binding site" evidence="7">
    <location>
        <position position="211"/>
    </location>
    <ligand>
        <name>substrate</name>
    </ligand>
</feature>
<evidence type="ECO:0000259" key="9">
    <source>
        <dbReference type="SMART" id="SM00934"/>
    </source>
</evidence>
<evidence type="ECO:0000313" key="10">
    <source>
        <dbReference type="EMBL" id="MEX0373333.1"/>
    </source>
</evidence>
<sequence length="241" mass="24551">MNPAPSLIVALDYDDPAAARRLVDTLPVGRCRLKVGKTLFTRAGPALIEEWTRGGWEVFLDLKFHDIPNTVAGACRAAADLGVWMVNVHALGGPAMLAAARAALDARSGPTPLLTAVTVLTSHDQATLDAIGLRGTPADAVARLTGLATAAGLDGVVCSGEEAAAVRDQAGAGFRRVTPGVRPADAARGDQRRVLTPAGAIQAGATDLVVGRPITGAADPARAVETLVSEIQLTAGAMDGA</sequence>
<dbReference type="NCBIfam" id="NF001273">
    <property type="entry name" value="PRK00230.1"/>
    <property type="match status" value="1"/>
</dbReference>
<dbReference type="InterPro" id="IPR047596">
    <property type="entry name" value="OMPdecase_bac"/>
</dbReference>
<feature type="binding site" evidence="7">
    <location>
        <position position="191"/>
    </location>
    <ligand>
        <name>substrate</name>
    </ligand>
</feature>
<feature type="binding site" evidence="7">
    <location>
        <position position="182"/>
    </location>
    <ligand>
        <name>substrate</name>
    </ligand>
</feature>
<comment type="similarity">
    <text evidence="7">Belongs to the OMP decarboxylase family. Type 1 subfamily.</text>
</comment>
<feature type="binding site" evidence="7">
    <location>
        <begin position="61"/>
        <end position="70"/>
    </location>
    <ligand>
        <name>substrate</name>
    </ligand>
</feature>
<keyword evidence="4 7" id="KW-0665">Pyrimidine biosynthesis</keyword>
<evidence type="ECO:0000256" key="3">
    <source>
        <dbReference type="ARBA" id="ARBA00022793"/>
    </source>
</evidence>
<evidence type="ECO:0000256" key="1">
    <source>
        <dbReference type="ARBA" id="ARBA00002356"/>
    </source>
</evidence>
<feature type="binding site" evidence="7">
    <location>
        <position position="34"/>
    </location>
    <ligand>
        <name>substrate</name>
    </ligand>
</feature>
<feature type="binding site" evidence="7">
    <location>
        <position position="12"/>
    </location>
    <ligand>
        <name>substrate</name>
    </ligand>
</feature>
<dbReference type="PROSITE" id="PS00156">
    <property type="entry name" value="OMPDECASE"/>
    <property type="match status" value="1"/>
</dbReference>
<dbReference type="Gene3D" id="3.20.20.70">
    <property type="entry name" value="Aldolase class I"/>
    <property type="match status" value="1"/>
</dbReference>
<evidence type="ECO:0000256" key="8">
    <source>
        <dbReference type="RuleBase" id="RU000512"/>
    </source>
</evidence>
<comment type="caution">
    <text evidence="10">The sequence shown here is derived from an EMBL/GenBank/DDBJ whole genome shotgun (WGS) entry which is preliminary data.</text>
</comment>
<comment type="subunit">
    <text evidence="7">Homodimer.</text>
</comment>
<comment type="function">
    <text evidence="1 7">Catalyzes the decarboxylation of orotidine 5'-monophosphate (OMP) to uridine 5'-monophosphate (UMP).</text>
</comment>